<dbReference type="AlphaFoldDB" id="A0A133S6U6"/>
<evidence type="ECO:0008006" key="3">
    <source>
        <dbReference type="Google" id="ProtNLM"/>
    </source>
</evidence>
<evidence type="ECO:0000313" key="2">
    <source>
        <dbReference type="Proteomes" id="UP000070226"/>
    </source>
</evidence>
<dbReference type="InterPro" id="IPR006728">
    <property type="entry name" value="YezG-like"/>
</dbReference>
<evidence type="ECO:0000313" key="1">
    <source>
        <dbReference type="EMBL" id="KXA65387.1"/>
    </source>
</evidence>
<dbReference type="Proteomes" id="UP000070226">
    <property type="component" value="Unassembled WGS sequence"/>
</dbReference>
<dbReference type="Pfam" id="PF04634">
    <property type="entry name" value="YezG-like"/>
    <property type="match status" value="1"/>
</dbReference>
<proteinExistence type="predicted"/>
<comment type="caution">
    <text evidence="1">The sequence shown here is derived from an EMBL/GenBank/DDBJ whole genome shotgun (WGS) entry which is preliminary data.</text>
</comment>
<dbReference type="PATRIC" id="fig|39777.7.peg.378"/>
<dbReference type="Gene3D" id="3.30.500.20">
    <property type="entry name" value="BH3703-like domains"/>
    <property type="match status" value="1"/>
</dbReference>
<dbReference type="RefSeq" id="WP_060807190.1">
    <property type="nucleotide sequence ID" value="NZ_KQ958054.1"/>
</dbReference>
<protein>
    <recommendedName>
        <fullName evidence="3">DUF600 family protein</fullName>
    </recommendedName>
</protein>
<dbReference type="InterPro" id="IPR036170">
    <property type="entry name" value="YezG-like_sf"/>
</dbReference>
<gene>
    <name evidence="1" type="ORF">HMPREF3233_00388</name>
</gene>
<organism evidence="1">
    <name type="scientific">Veillonella atypica</name>
    <dbReference type="NCBI Taxonomy" id="39777"/>
    <lineage>
        <taxon>Bacteria</taxon>
        <taxon>Bacillati</taxon>
        <taxon>Bacillota</taxon>
        <taxon>Negativicutes</taxon>
        <taxon>Veillonellales</taxon>
        <taxon>Veillonellaceae</taxon>
        <taxon>Veillonella</taxon>
    </lineage>
</organism>
<accession>A0A133S6U6</accession>
<reference evidence="1 2" key="1">
    <citation type="submission" date="2016-01" db="EMBL/GenBank/DDBJ databases">
        <authorList>
            <person name="Oliw E.H."/>
        </authorList>
    </citation>
    <scope>NUCLEOTIDE SEQUENCE [LARGE SCALE GENOMIC DNA]</scope>
    <source>
        <strain evidence="1 2">CMW7756B</strain>
    </source>
</reference>
<dbReference type="EMBL" id="LRQT01000006">
    <property type="protein sequence ID" value="KXA65387.1"/>
    <property type="molecule type" value="Genomic_DNA"/>
</dbReference>
<dbReference type="SUPFAM" id="SSF160424">
    <property type="entry name" value="BH3703-like"/>
    <property type="match status" value="1"/>
</dbReference>
<sequence>MKNVLKNIFRKTKKEIDSSEVDNTAQEDLLNKESLDVDMEAWHTHTNDLIKQSATVLYQMIDSEDWDVMLLHGVPTEESVDCRFYYINLEGTVYSGQLLSNPGINLDNYIEGTMDMAQCIRALYMHFKSGKMQTPSSITITVTNEGKVEVNLGYDEGISDTNSYFEAYEINKFTHLIK</sequence>
<name>A0A133S6U6_9FIRM</name>